<organism evidence="2">
    <name type="scientific">candidate division WOR-3 bacterium</name>
    <dbReference type="NCBI Taxonomy" id="2052148"/>
    <lineage>
        <taxon>Bacteria</taxon>
        <taxon>Bacteria division WOR-3</taxon>
    </lineage>
</organism>
<dbReference type="EMBL" id="DSBX01000137">
    <property type="protein sequence ID" value="HDQ99350.1"/>
    <property type="molecule type" value="Genomic_DNA"/>
</dbReference>
<evidence type="ECO:0000313" key="2">
    <source>
        <dbReference type="EMBL" id="HDQ99350.1"/>
    </source>
</evidence>
<dbReference type="AlphaFoldDB" id="A0A7V0XF74"/>
<dbReference type="Proteomes" id="UP000885672">
    <property type="component" value="Unassembled WGS sequence"/>
</dbReference>
<sequence>MPVLRALLTWVALPLLIAFLAPGFFRLLPMLRDGLLYEWLLGLSLLERIALGLLLAVAAALPVLKRFQVRRDLLAARHFIPLWRGRSRGDISPFGVEYRGTGWTVAITPADRRDEPPGLTIAGDGPGRNRHRLERLLRLAWRLHCAAVAERHTRT</sequence>
<name>A0A7V0XF74_UNCW3</name>
<proteinExistence type="predicted"/>
<evidence type="ECO:0000256" key="1">
    <source>
        <dbReference type="SAM" id="Phobius"/>
    </source>
</evidence>
<reference evidence="2" key="1">
    <citation type="journal article" date="2020" name="mSystems">
        <title>Genome- and Community-Level Interaction Insights into Carbon Utilization and Element Cycling Functions of Hydrothermarchaeota in Hydrothermal Sediment.</title>
        <authorList>
            <person name="Zhou Z."/>
            <person name="Liu Y."/>
            <person name="Xu W."/>
            <person name="Pan J."/>
            <person name="Luo Z.H."/>
            <person name="Li M."/>
        </authorList>
    </citation>
    <scope>NUCLEOTIDE SEQUENCE [LARGE SCALE GENOMIC DNA]</scope>
    <source>
        <strain evidence="2">SpSt-1182</strain>
    </source>
</reference>
<keyword evidence="1" id="KW-0812">Transmembrane</keyword>
<comment type="caution">
    <text evidence="2">The sequence shown here is derived from an EMBL/GenBank/DDBJ whole genome shotgun (WGS) entry which is preliminary data.</text>
</comment>
<accession>A0A7V0XF74</accession>
<keyword evidence="1" id="KW-0472">Membrane</keyword>
<protein>
    <submittedName>
        <fullName evidence="2">Uncharacterized protein</fullName>
    </submittedName>
</protein>
<gene>
    <name evidence="2" type="ORF">ENN51_03575</name>
</gene>
<feature type="transmembrane region" description="Helical" evidence="1">
    <location>
        <begin position="7"/>
        <end position="25"/>
    </location>
</feature>
<feature type="transmembrane region" description="Helical" evidence="1">
    <location>
        <begin position="45"/>
        <end position="64"/>
    </location>
</feature>
<keyword evidence="1" id="KW-1133">Transmembrane helix</keyword>